<keyword evidence="14" id="KW-1185">Reference proteome</keyword>
<evidence type="ECO:0000256" key="5">
    <source>
        <dbReference type="ARBA" id="ARBA00022989"/>
    </source>
</evidence>
<organism evidence="13 14">
    <name type="scientific">Bursaphelenchus okinawaensis</name>
    <dbReference type="NCBI Taxonomy" id="465554"/>
    <lineage>
        <taxon>Eukaryota</taxon>
        <taxon>Metazoa</taxon>
        <taxon>Ecdysozoa</taxon>
        <taxon>Nematoda</taxon>
        <taxon>Chromadorea</taxon>
        <taxon>Rhabditida</taxon>
        <taxon>Tylenchina</taxon>
        <taxon>Tylenchomorpha</taxon>
        <taxon>Aphelenchoidea</taxon>
        <taxon>Aphelenchoididae</taxon>
        <taxon>Bursaphelenchus</taxon>
    </lineage>
</organism>
<feature type="signal peptide" evidence="12">
    <location>
        <begin position="1"/>
        <end position="21"/>
    </location>
</feature>
<dbReference type="OrthoDB" id="9990982at2759"/>
<dbReference type="PRINTS" id="PR00261">
    <property type="entry name" value="LDLRECEPTOR"/>
</dbReference>
<evidence type="ECO:0000256" key="3">
    <source>
        <dbReference type="ARBA" id="ARBA00022692"/>
    </source>
</evidence>
<feature type="region of interest" description="Disordered" evidence="11">
    <location>
        <begin position="311"/>
        <end position="338"/>
    </location>
</feature>
<feature type="region of interest" description="Disordered" evidence="11">
    <location>
        <begin position="68"/>
        <end position="87"/>
    </location>
</feature>
<dbReference type="GO" id="GO:0043235">
    <property type="term" value="C:receptor complex"/>
    <property type="evidence" value="ECO:0007669"/>
    <property type="project" value="TreeGrafter"/>
</dbReference>
<evidence type="ECO:0000256" key="7">
    <source>
        <dbReference type="ARBA" id="ARBA00023157"/>
    </source>
</evidence>
<keyword evidence="7 10" id="KW-1015">Disulfide bond</keyword>
<evidence type="ECO:0000256" key="8">
    <source>
        <dbReference type="ARBA" id="ARBA00023170"/>
    </source>
</evidence>
<dbReference type="SUPFAM" id="SSF57424">
    <property type="entry name" value="LDL receptor-like module"/>
    <property type="match status" value="3"/>
</dbReference>
<dbReference type="PANTHER" id="PTHR22722">
    <property type="entry name" value="LOW-DENSITY LIPOPROTEIN RECEPTOR-RELATED PROTEIN 2-RELATED"/>
    <property type="match status" value="1"/>
</dbReference>
<dbReference type="InterPro" id="IPR051221">
    <property type="entry name" value="LDLR-related"/>
</dbReference>
<dbReference type="GO" id="GO:0012505">
    <property type="term" value="C:endomembrane system"/>
    <property type="evidence" value="ECO:0007669"/>
    <property type="project" value="UniProtKB-SubCell"/>
</dbReference>
<dbReference type="AlphaFoldDB" id="A0A811LN33"/>
<evidence type="ECO:0008006" key="15">
    <source>
        <dbReference type="Google" id="ProtNLM"/>
    </source>
</evidence>
<evidence type="ECO:0000256" key="4">
    <source>
        <dbReference type="ARBA" id="ARBA00022737"/>
    </source>
</evidence>
<feature type="disulfide bond" evidence="10">
    <location>
        <begin position="450"/>
        <end position="465"/>
    </location>
</feature>
<dbReference type="InterPro" id="IPR002172">
    <property type="entry name" value="LDrepeatLR_classA_rpt"/>
</dbReference>
<feature type="compositionally biased region" description="Polar residues" evidence="11">
    <location>
        <begin position="106"/>
        <end position="119"/>
    </location>
</feature>
<dbReference type="PANTHER" id="PTHR22722:SF14">
    <property type="entry name" value="MEGALIN, ISOFORM A"/>
    <property type="match status" value="1"/>
</dbReference>
<comment type="caution">
    <text evidence="13">The sequence shown here is derived from an EMBL/GenBank/DDBJ whole genome shotgun (WGS) entry which is preliminary data.</text>
</comment>
<dbReference type="GO" id="GO:0016324">
    <property type="term" value="C:apical plasma membrane"/>
    <property type="evidence" value="ECO:0007669"/>
    <property type="project" value="TreeGrafter"/>
</dbReference>
<evidence type="ECO:0000313" key="14">
    <source>
        <dbReference type="Proteomes" id="UP000614601"/>
    </source>
</evidence>
<evidence type="ECO:0000256" key="11">
    <source>
        <dbReference type="SAM" id="MobiDB-lite"/>
    </source>
</evidence>
<feature type="region of interest" description="Disordered" evidence="11">
    <location>
        <begin position="97"/>
        <end position="119"/>
    </location>
</feature>
<protein>
    <recommendedName>
        <fullName evidence="15">Chitin-binding type-2 domain-containing protein</fullName>
    </recommendedName>
</protein>
<evidence type="ECO:0000313" key="13">
    <source>
        <dbReference type="EMBL" id="CAD5229677.1"/>
    </source>
</evidence>
<feature type="chain" id="PRO_5036408551" description="Chitin-binding type-2 domain-containing protein" evidence="12">
    <location>
        <begin position="22"/>
        <end position="593"/>
    </location>
</feature>
<dbReference type="Proteomes" id="UP000783686">
    <property type="component" value="Unassembled WGS sequence"/>
</dbReference>
<keyword evidence="9" id="KW-0325">Glycoprotein</keyword>
<gene>
    <name evidence="13" type="ORF">BOKJ2_LOCUS13736</name>
</gene>
<keyword evidence="8" id="KW-0675">Receptor</keyword>
<sequence>MWVWWLTISLISASDIPKTFHNYPQTPYDTRQQSYDPTLQNVPPASISYVPVQADPQQPQLQQPIQPIQPIQPRTPAPNRGPQPNGHMLALQQQGVQTPPYPQAPESYSQPPAADYTSQQFPAALPPTQQNVASLTQVGQTNPQGMISSGAAYVTSAEMEQQLELQRQQQAKADAERARAALEAQREKIEAKQRQLEAERRKQEEEREAYIRRQQEEQQRQYQQQVSYPHQPNPNVPSDQHAALSQLSNQQLEEYAQRLREQISREQSKQPASAMVPQTLPVQMTMATTAAPVTQALVVAEQTTVVPVVEGFGQPTDQSQPQPLPPPPYPGVPQIPPKPTHEINYCDRGQFDDKQLADLHLKRADYFIYNTSCSGLFFQCAIGQTFVLRCPSEQAQAFDPAISSCNFKNSVRFCPEYDHVLHCTIRETCTDDQFACCALPQKCIEYTRRCDGHRDCSDGEDENNCPSCAKDEFACVKSGICIPAKKRCDGKPDDCGDGTNMDEIGCSKNETCWGKFVCDSADTTLQVGHSVCLDYEKHCDGVKDCPGGEDEVNCKLNDAKYLSCENQKQQVRKEQWCDGREDCADGSDEKYCF</sequence>
<comment type="caution">
    <text evidence="10">Lacks conserved residue(s) required for the propagation of feature annotation.</text>
</comment>
<evidence type="ECO:0000256" key="1">
    <source>
        <dbReference type="ARBA" id="ARBA00004167"/>
    </source>
</evidence>
<evidence type="ECO:0000256" key="6">
    <source>
        <dbReference type="ARBA" id="ARBA00023136"/>
    </source>
</evidence>
<name>A0A811LN33_9BILA</name>
<dbReference type="Pfam" id="PF00057">
    <property type="entry name" value="Ldl_recept_a"/>
    <property type="match status" value="1"/>
</dbReference>
<reference evidence="13" key="1">
    <citation type="submission" date="2020-09" db="EMBL/GenBank/DDBJ databases">
        <authorList>
            <person name="Kikuchi T."/>
        </authorList>
    </citation>
    <scope>NUCLEOTIDE SEQUENCE</scope>
    <source>
        <strain evidence="13">SH1</strain>
    </source>
</reference>
<evidence type="ECO:0000256" key="12">
    <source>
        <dbReference type="SAM" id="SignalP"/>
    </source>
</evidence>
<dbReference type="GO" id="GO:0042562">
    <property type="term" value="F:hormone binding"/>
    <property type="evidence" value="ECO:0007669"/>
    <property type="project" value="TreeGrafter"/>
</dbReference>
<proteinExistence type="predicted"/>
<evidence type="ECO:0000256" key="10">
    <source>
        <dbReference type="PROSITE-ProRule" id="PRU00124"/>
    </source>
</evidence>
<keyword evidence="12" id="KW-0732">Signal</keyword>
<feature type="compositionally biased region" description="Pro residues" evidence="11">
    <location>
        <begin position="322"/>
        <end position="338"/>
    </location>
</feature>
<keyword evidence="6" id="KW-0472">Membrane</keyword>
<dbReference type="SMART" id="SM00192">
    <property type="entry name" value="LDLa"/>
    <property type="match status" value="4"/>
</dbReference>
<dbReference type="CDD" id="cd00112">
    <property type="entry name" value="LDLa"/>
    <property type="match status" value="4"/>
</dbReference>
<accession>A0A811LN33</accession>
<keyword evidence="4" id="KW-0677">Repeat</keyword>
<dbReference type="EMBL" id="CAJFDH010000006">
    <property type="protein sequence ID" value="CAD5229677.1"/>
    <property type="molecule type" value="Genomic_DNA"/>
</dbReference>
<feature type="compositionally biased region" description="Low complexity" evidence="11">
    <location>
        <begin position="311"/>
        <end position="321"/>
    </location>
</feature>
<dbReference type="GO" id="GO:0006898">
    <property type="term" value="P:receptor-mediated endocytosis"/>
    <property type="evidence" value="ECO:0007669"/>
    <property type="project" value="TreeGrafter"/>
</dbReference>
<evidence type="ECO:0000256" key="9">
    <source>
        <dbReference type="ARBA" id="ARBA00023180"/>
    </source>
</evidence>
<feature type="region of interest" description="Disordered" evidence="11">
    <location>
        <begin position="214"/>
        <end position="242"/>
    </location>
</feature>
<dbReference type="EMBL" id="CAJFCW020000006">
    <property type="protein sequence ID" value="CAG9127178.1"/>
    <property type="molecule type" value="Genomic_DNA"/>
</dbReference>
<feature type="disulfide bond" evidence="10">
    <location>
        <begin position="539"/>
        <end position="554"/>
    </location>
</feature>
<keyword evidence="3" id="KW-0812">Transmembrane</keyword>
<dbReference type="Proteomes" id="UP000614601">
    <property type="component" value="Unassembled WGS sequence"/>
</dbReference>
<dbReference type="Gene3D" id="4.10.400.10">
    <property type="entry name" value="Low-density Lipoprotein Receptor"/>
    <property type="match status" value="4"/>
</dbReference>
<feature type="disulfide bond" evidence="10">
    <location>
        <begin position="577"/>
        <end position="592"/>
    </location>
</feature>
<dbReference type="InterPro" id="IPR023415">
    <property type="entry name" value="LDLR_class-A_CS"/>
</dbReference>
<dbReference type="InterPro" id="IPR036055">
    <property type="entry name" value="LDL_receptor-like_sf"/>
</dbReference>
<dbReference type="PROSITE" id="PS50068">
    <property type="entry name" value="LDLRA_2"/>
    <property type="match status" value="4"/>
</dbReference>
<comment type="subcellular location">
    <subcellularLocation>
        <location evidence="2">Endomembrane system</location>
    </subcellularLocation>
    <subcellularLocation>
        <location evidence="1">Membrane</location>
        <topology evidence="1">Single-pass membrane protein</topology>
    </subcellularLocation>
</comment>
<keyword evidence="5" id="KW-1133">Transmembrane helix</keyword>
<dbReference type="PROSITE" id="PS01209">
    <property type="entry name" value="LDLRA_1"/>
    <property type="match status" value="1"/>
</dbReference>
<evidence type="ECO:0000256" key="2">
    <source>
        <dbReference type="ARBA" id="ARBA00004308"/>
    </source>
</evidence>